<evidence type="ECO:0000259" key="1">
    <source>
        <dbReference type="PROSITE" id="PS50022"/>
    </source>
</evidence>
<sequence>MWYKSGSLSLFYGSKVVLGNNTLWADKNNGVSAGSMLLIFADCSIKIYEIASVVSDTELMLASEYSGCTANGVHYAIPVFGSNDTFDHAAYVAQIAAMLAGYQSQLTQWKQVLTERGQVTLTDNSGQSVVVKTLPDLTDAVSRMMDKTLNGADIPDKAQFVANLGLSDVVHKSDLANHTHTASQITDFTDAVRKVLVATLAAGQGVSLNYDTINNQLVVSATGSNSSGGNSGGRGYTVVTRSGATANQVFTFPFSATGTMDYSFDAYALKEEAGLTNQSVALESFDAASKDNYKQTESLVWDGVVKPYSGETYHMVADGNFYSREIKADSKSLQISSVNYAVPVMTSNTTIDGYVASASSVYDNSVYAWMAFNRKVGGYYDNNKAWFSARNSWPAWLRIDFPQVITITEYEIGVRNDGSPINITYDSARPTNFSLQGSNDGTTWTDLDVQSNVVWQSLPQVKSFKVSSPGAYGKYRLYITSSDGNGSVVGISMLNLYNMSDLLLRTGNDYFSVANGVLIPVKVPAVQSDFTSGFKDSGVIDASQLNGKLPLTVVAPENITFTTSYLPYPQIMISKKQYSLNSFKTMNSLTASYTTKGNGKVYFAVSRDNKDWYVWNGLNWGSIGQLTVDTAGAISLLTNGMPLDVINKISSSTWSAWVLSNADGITDNIFIACAFEISDVTNDEASLDALNINVNYASAWKKQTEAEVEIRWYPDKVTFKTVAAGNYKLAYQQP</sequence>
<dbReference type="EMBL" id="RJLS01000009">
    <property type="protein sequence ID" value="RNM24617.1"/>
    <property type="molecule type" value="Genomic_DNA"/>
</dbReference>
<dbReference type="InterPro" id="IPR000421">
    <property type="entry name" value="FA58C"/>
</dbReference>
<feature type="domain" description="F5/8 type C" evidence="1">
    <location>
        <begin position="339"/>
        <end position="447"/>
    </location>
</feature>
<proteinExistence type="predicted"/>
<organism evidence="2 3">
    <name type="scientific">Dickeya undicola</name>
    <dbReference type="NCBI Taxonomy" id="1577887"/>
    <lineage>
        <taxon>Bacteria</taxon>
        <taxon>Pseudomonadati</taxon>
        <taxon>Pseudomonadota</taxon>
        <taxon>Gammaproteobacteria</taxon>
        <taxon>Enterobacterales</taxon>
        <taxon>Pectobacteriaceae</taxon>
        <taxon>Dickeya</taxon>
    </lineage>
</organism>
<dbReference type="SUPFAM" id="SSF49785">
    <property type="entry name" value="Galactose-binding domain-like"/>
    <property type="match status" value="1"/>
</dbReference>
<reference evidence="2 3" key="1">
    <citation type="submission" date="2018-11" db="EMBL/GenBank/DDBJ databases">
        <title>Characterization of surface water Dickeya isolates.</title>
        <authorList>
            <person name="Van Gijsegem F."/>
            <person name="Pedron J."/>
        </authorList>
    </citation>
    <scope>NUCLEOTIDE SEQUENCE [LARGE SCALE GENOMIC DNA]</scope>
    <source>
        <strain evidence="2 3">FVG10-MFV-A16</strain>
    </source>
</reference>
<dbReference type="Pfam" id="PF22633">
    <property type="entry name" value="F5_F8_type_C_2"/>
    <property type="match status" value="1"/>
</dbReference>
<evidence type="ECO:0000313" key="2">
    <source>
        <dbReference type="EMBL" id="RNM24617.1"/>
    </source>
</evidence>
<accession>A0ABX9WUM1</accession>
<dbReference type="PROSITE" id="PS50022">
    <property type="entry name" value="FA58C_3"/>
    <property type="match status" value="1"/>
</dbReference>
<keyword evidence="3" id="KW-1185">Reference proteome</keyword>
<dbReference type="Proteomes" id="UP000271870">
    <property type="component" value="Unassembled WGS sequence"/>
</dbReference>
<protein>
    <submittedName>
        <fullName evidence="2">Discoidin domain-containing protein</fullName>
    </submittedName>
</protein>
<evidence type="ECO:0000313" key="3">
    <source>
        <dbReference type="Proteomes" id="UP000271870"/>
    </source>
</evidence>
<dbReference type="Gene3D" id="2.60.120.260">
    <property type="entry name" value="Galactose-binding domain-like"/>
    <property type="match status" value="1"/>
</dbReference>
<comment type="caution">
    <text evidence="2">The sequence shown here is derived from an EMBL/GenBank/DDBJ whole genome shotgun (WGS) entry which is preliminary data.</text>
</comment>
<gene>
    <name evidence="2" type="ORF">EFS38_10835</name>
</gene>
<dbReference type="InterPro" id="IPR008979">
    <property type="entry name" value="Galactose-bd-like_sf"/>
</dbReference>
<dbReference type="RefSeq" id="WP_123250795.1">
    <property type="nucleotide sequence ID" value="NZ_RJLS01000009.1"/>
</dbReference>
<name>A0ABX9WUM1_9GAMM</name>